<evidence type="ECO:0000313" key="2">
    <source>
        <dbReference type="Proteomes" id="UP000184240"/>
    </source>
</evidence>
<organism evidence="1 2">
    <name type="scientific">Leeuwenhoekiella palythoae</name>
    <dbReference type="NCBI Taxonomy" id="573501"/>
    <lineage>
        <taxon>Bacteria</taxon>
        <taxon>Pseudomonadati</taxon>
        <taxon>Bacteroidota</taxon>
        <taxon>Flavobacteriia</taxon>
        <taxon>Flavobacteriales</taxon>
        <taxon>Flavobacteriaceae</taxon>
        <taxon>Leeuwenhoekiella</taxon>
    </lineage>
</organism>
<dbReference type="EMBL" id="FQXT01000002">
    <property type="protein sequence ID" value="SHH81537.1"/>
    <property type="molecule type" value="Genomic_DNA"/>
</dbReference>
<dbReference type="STRING" id="573501.SAMN04487999_1010"/>
<gene>
    <name evidence="1" type="ORF">SAMN04487999_1010</name>
</gene>
<sequence>MVDLVQIKKVDFFHLFYLHQIGVASINLNNRIPKLAENNSYSSSTKPTLRAVFTPCDFPPF</sequence>
<reference evidence="2" key="1">
    <citation type="submission" date="2016-11" db="EMBL/GenBank/DDBJ databases">
        <authorList>
            <person name="Varghese N."/>
            <person name="Submissions S."/>
        </authorList>
    </citation>
    <scope>NUCLEOTIDE SEQUENCE [LARGE SCALE GENOMIC DNA]</scope>
    <source>
        <strain evidence="2">DSM 19859</strain>
    </source>
</reference>
<dbReference type="AlphaFoldDB" id="A0A1M5W269"/>
<accession>A0A1M5W269</accession>
<proteinExistence type="predicted"/>
<name>A0A1M5W269_9FLAO</name>
<dbReference type="Proteomes" id="UP000184240">
    <property type="component" value="Unassembled WGS sequence"/>
</dbReference>
<protein>
    <submittedName>
        <fullName evidence="1">Uncharacterized protein</fullName>
    </submittedName>
</protein>
<evidence type="ECO:0000313" key="1">
    <source>
        <dbReference type="EMBL" id="SHH81537.1"/>
    </source>
</evidence>